<dbReference type="InterPro" id="IPR024079">
    <property type="entry name" value="MetalloPept_cat_dom_sf"/>
</dbReference>
<feature type="binding site" evidence="9">
    <location>
        <position position="219"/>
    </location>
    <ligand>
        <name>Zn(2+)</name>
        <dbReference type="ChEBI" id="CHEBI:29105"/>
        <label>2</label>
        <note>catalytic</note>
    </ligand>
</feature>
<keyword evidence="3 9" id="KW-0479">Metal-binding</keyword>
<reference evidence="10" key="1">
    <citation type="submission" date="2022-03" db="EMBL/GenBank/DDBJ databases">
        <authorList>
            <person name="Martin C."/>
        </authorList>
    </citation>
    <scope>NUCLEOTIDE SEQUENCE</scope>
</reference>
<evidence type="ECO:0000256" key="3">
    <source>
        <dbReference type="ARBA" id="ARBA00022723"/>
    </source>
</evidence>
<dbReference type="GO" id="GO:0030574">
    <property type="term" value="P:collagen catabolic process"/>
    <property type="evidence" value="ECO:0007669"/>
    <property type="project" value="TreeGrafter"/>
</dbReference>
<dbReference type="SUPFAM" id="SSF57414">
    <property type="entry name" value="Hairpin loop containing domain-like"/>
    <property type="match status" value="1"/>
</dbReference>
<name>A0A8J1T8L8_OWEFU</name>
<gene>
    <name evidence="10" type="ORF">OFUS_LOCUS10026</name>
</gene>
<evidence type="ECO:0000313" key="10">
    <source>
        <dbReference type="EMBL" id="CAH1783710.1"/>
    </source>
</evidence>
<evidence type="ECO:0000256" key="9">
    <source>
        <dbReference type="PIRSR" id="PIRSR621190-2"/>
    </source>
</evidence>
<feature type="active site" evidence="8">
    <location>
        <position position="216"/>
    </location>
</feature>
<dbReference type="Proteomes" id="UP000749559">
    <property type="component" value="Unassembled WGS sequence"/>
</dbReference>
<dbReference type="GO" id="GO:0030198">
    <property type="term" value="P:extracellular matrix organization"/>
    <property type="evidence" value="ECO:0007669"/>
    <property type="project" value="TreeGrafter"/>
</dbReference>
<dbReference type="InterPro" id="IPR006026">
    <property type="entry name" value="Peptidase_Metallo"/>
</dbReference>
<feature type="binding site" evidence="9">
    <location>
        <position position="120"/>
    </location>
    <ligand>
        <name>Ca(2+)</name>
        <dbReference type="ChEBI" id="CHEBI:29108"/>
        <label>1</label>
    </ligand>
</feature>
<dbReference type="AlphaFoldDB" id="A0A8J1T8L8"/>
<dbReference type="SMART" id="SM00235">
    <property type="entry name" value="ZnMc"/>
    <property type="match status" value="1"/>
</dbReference>
<comment type="similarity">
    <text evidence="1">Belongs to the peptidase M10A family.</text>
</comment>
<feature type="binding site" evidence="9">
    <location>
        <position position="197"/>
    </location>
    <ligand>
        <name>Ca(2+)</name>
        <dbReference type="ChEBI" id="CHEBI:29108"/>
        <label>3</label>
    </ligand>
</feature>
<sequence>MMTMMMMMMMGIDMLKVLVCSVFCSICFLDAAVINNRDAMTYLEKNGYMVPGKSQRDSILHFQCFTHLPQTGVIDEGTMEMMNQQRCGVPDIQVTANFRTTRLKWNHKRISYNFVNYSPDLPRNIVELVLTKSFKIWSDVTSLRFNQINSLDADLNIRFAAGVHGNKLTDPPFDGPGNILAHAFYPRDGRIHFDEDENWTIESRSGRNLLNVAVHEIGHALGLGHSYIKEAIMYPYIPPYNPDFHLHTDDIAGIRSLYGNNEDWTNPINEKCITPSNVKMVSGITSLQLCKDACKAEQSFVCLALDYNERLETCQLSRTYHLNSIYRECPGYVSTERRTGGPWTDKYNTCIQGNDDAIVENAQCYQSCKVKCYAENSFVCLSFEFERAKNECRLSKKNSSNATLQRPCPNRGVHYFERQQG</sequence>
<evidence type="ECO:0000256" key="7">
    <source>
        <dbReference type="ARBA" id="ARBA00023049"/>
    </source>
</evidence>
<feature type="binding site" evidence="9">
    <location>
        <position position="182"/>
    </location>
    <ligand>
        <name>Zn(2+)</name>
        <dbReference type="ChEBI" id="CHEBI:29105"/>
        <label>1</label>
    </ligand>
</feature>
<comment type="cofactor">
    <cofactor evidence="9">
        <name>Zn(2+)</name>
        <dbReference type="ChEBI" id="CHEBI:29105"/>
    </cofactor>
    <text evidence="9">Binds 2 Zn(2+) ions per subunit.</text>
</comment>
<feature type="binding site" evidence="9">
    <location>
        <position position="233"/>
    </location>
    <ligand>
        <name>Zn(2+)</name>
        <dbReference type="ChEBI" id="CHEBI:29105"/>
        <label>2</label>
        <note>catalytic</note>
    </ligand>
</feature>
<evidence type="ECO:0000256" key="4">
    <source>
        <dbReference type="ARBA" id="ARBA00022729"/>
    </source>
</evidence>
<dbReference type="GO" id="GO:0031012">
    <property type="term" value="C:extracellular matrix"/>
    <property type="evidence" value="ECO:0007669"/>
    <property type="project" value="InterPro"/>
</dbReference>
<dbReference type="OrthoDB" id="406838at2759"/>
<accession>A0A8J1T8L8</accession>
<dbReference type="PRINTS" id="PR00138">
    <property type="entry name" value="MATRIXIN"/>
</dbReference>
<feature type="binding site" evidence="9">
    <location>
        <position position="197"/>
    </location>
    <ligand>
        <name>Ca(2+)</name>
        <dbReference type="ChEBI" id="CHEBI:29108"/>
        <label>1</label>
    </ligand>
</feature>
<dbReference type="SUPFAM" id="SSF55486">
    <property type="entry name" value="Metalloproteases ('zincins'), catalytic domain"/>
    <property type="match status" value="1"/>
</dbReference>
<dbReference type="Pfam" id="PF00024">
    <property type="entry name" value="PAN_1"/>
    <property type="match status" value="2"/>
</dbReference>
<dbReference type="PANTHER" id="PTHR10201:SF291">
    <property type="entry name" value="MATRIX METALLOPROTEINASE 1, ISOFORM C-RELATED"/>
    <property type="match status" value="1"/>
</dbReference>
<comment type="caution">
    <text evidence="10">The sequence shown here is derived from an EMBL/GenBank/DDBJ whole genome shotgun (WGS) entry which is preliminary data.</text>
</comment>
<feature type="binding site" evidence="9">
    <location>
        <position position="174"/>
    </location>
    <ligand>
        <name>Ca(2+)</name>
        <dbReference type="ChEBI" id="CHEBI:29108"/>
        <label>3</label>
    </ligand>
</feature>
<evidence type="ECO:0000313" key="11">
    <source>
        <dbReference type="Proteomes" id="UP000749559"/>
    </source>
</evidence>
<keyword evidence="7" id="KW-0482">Metalloprotease</keyword>
<dbReference type="PROSITE" id="PS50948">
    <property type="entry name" value="PAN"/>
    <property type="match status" value="1"/>
</dbReference>
<feature type="binding site" evidence="9">
    <location>
        <position position="225"/>
    </location>
    <ligand>
        <name>Zn(2+)</name>
        <dbReference type="ChEBI" id="CHEBI:29105"/>
        <label>2</label>
        <note>catalytic</note>
    </ligand>
</feature>
<feature type="binding site" description="in inhibited form" evidence="9">
    <location>
        <position position="87"/>
    </location>
    <ligand>
        <name>Zn(2+)</name>
        <dbReference type="ChEBI" id="CHEBI:29105"/>
        <label>2</label>
        <note>catalytic</note>
    </ligand>
</feature>
<evidence type="ECO:0000256" key="5">
    <source>
        <dbReference type="ARBA" id="ARBA00022801"/>
    </source>
</evidence>
<feature type="binding site" evidence="9">
    <location>
        <position position="215"/>
    </location>
    <ligand>
        <name>Zn(2+)</name>
        <dbReference type="ChEBI" id="CHEBI:29105"/>
        <label>2</label>
        <note>catalytic</note>
    </ligand>
</feature>
<dbReference type="InterPro" id="IPR021190">
    <property type="entry name" value="Pept_M10A"/>
</dbReference>
<keyword evidence="2" id="KW-0645">Protease</keyword>
<dbReference type="InterPro" id="IPR033739">
    <property type="entry name" value="M10A_MMP"/>
</dbReference>
<feature type="binding site" evidence="9">
    <location>
        <position position="194"/>
    </location>
    <ligand>
        <name>Ca(2+)</name>
        <dbReference type="ChEBI" id="CHEBI:29108"/>
        <label>3</label>
    </ligand>
</feature>
<dbReference type="EMBL" id="CAIIXF020000005">
    <property type="protein sequence ID" value="CAH1783710.1"/>
    <property type="molecule type" value="Genomic_DNA"/>
</dbReference>
<dbReference type="PANTHER" id="PTHR10201">
    <property type="entry name" value="MATRIX METALLOPROTEINASE"/>
    <property type="match status" value="1"/>
</dbReference>
<dbReference type="InterPro" id="IPR001818">
    <property type="entry name" value="Pept_M10_metallopeptidase"/>
</dbReference>
<dbReference type="GO" id="GO:0005615">
    <property type="term" value="C:extracellular space"/>
    <property type="evidence" value="ECO:0007669"/>
    <property type="project" value="TreeGrafter"/>
</dbReference>
<dbReference type="InterPro" id="IPR036365">
    <property type="entry name" value="PGBD-like_sf"/>
</dbReference>
<keyword evidence="9" id="KW-0106">Calcium</keyword>
<keyword evidence="6 9" id="KW-0862">Zinc</keyword>
<feature type="binding site" evidence="9">
    <location>
        <position position="164"/>
    </location>
    <ligand>
        <name>Zn(2+)</name>
        <dbReference type="ChEBI" id="CHEBI:29105"/>
        <label>1</label>
    </ligand>
</feature>
<evidence type="ECO:0000256" key="6">
    <source>
        <dbReference type="ARBA" id="ARBA00022833"/>
    </source>
</evidence>
<evidence type="ECO:0000256" key="8">
    <source>
        <dbReference type="PIRSR" id="PIRSR621190-1"/>
    </source>
</evidence>
<evidence type="ECO:0000256" key="1">
    <source>
        <dbReference type="ARBA" id="ARBA00010370"/>
    </source>
</evidence>
<feature type="binding site" evidence="9">
    <location>
        <position position="154"/>
    </location>
    <ligand>
        <name>Ca(2+)</name>
        <dbReference type="ChEBI" id="CHEBI:29108"/>
        <label>2</label>
    </ligand>
</feature>
<dbReference type="Gene3D" id="3.40.390.10">
    <property type="entry name" value="Collagenase (Catalytic Domain)"/>
    <property type="match status" value="1"/>
</dbReference>
<feature type="binding site" evidence="9">
    <location>
        <position position="175"/>
    </location>
    <ligand>
        <name>Ca(2+)</name>
        <dbReference type="ChEBI" id="CHEBI:29108"/>
        <label>3</label>
    </ligand>
</feature>
<keyword evidence="4" id="KW-0732">Signal</keyword>
<comment type="cofactor">
    <cofactor evidence="9">
        <name>Ca(2+)</name>
        <dbReference type="ChEBI" id="CHEBI:29108"/>
    </cofactor>
    <text evidence="9">Can bind about 5 Ca(2+) ions per subunit.</text>
</comment>
<keyword evidence="11" id="KW-1185">Reference proteome</keyword>
<feature type="binding site" evidence="9">
    <location>
        <position position="192"/>
    </location>
    <ligand>
        <name>Zn(2+)</name>
        <dbReference type="ChEBI" id="CHEBI:29105"/>
        <label>1</label>
    </ligand>
</feature>
<keyword evidence="5" id="KW-0378">Hydrolase</keyword>
<dbReference type="GO" id="GO:0008270">
    <property type="term" value="F:zinc ion binding"/>
    <property type="evidence" value="ECO:0007669"/>
    <property type="project" value="InterPro"/>
</dbReference>
<proteinExistence type="inferred from homology"/>
<dbReference type="GO" id="GO:0006508">
    <property type="term" value="P:proteolysis"/>
    <property type="evidence" value="ECO:0007669"/>
    <property type="project" value="UniProtKB-KW"/>
</dbReference>
<organism evidence="10 11">
    <name type="scientific">Owenia fusiformis</name>
    <name type="common">Polychaete worm</name>
    <dbReference type="NCBI Taxonomy" id="6347"/>
    <lineage>
        <taxon>Eukaryota</taxon>
        <taxon>Metazoa</taxon>
        <taxon>Spiralia</taxon>
        <taxon>Lophotrochozoa</taxon>
        <taxon>Annelida</taxon>
        <taxon>Polychaeta</taxon>
        <taxon>Sedentaria</taxon>
        <taxon>Canalipalpata</taxon>
        <taxon>Sabellida</taxon>
        <taxon>Oweniida</taxon>
        <taxon>Oweniidae</taxon>
        <taxon>Owenia</taxon>
    </lineage>
</organism>
<evidence type="ECO:0000256" key="2">
    <source>
        <dbReference type="ARBA" id="ARBA00022670"/>
    </source>
</evidence>
<dbReference type="InterPro" id="IPR003609">
    <property type="entry name" value="Pan_app"/>
</dbReference>
<protein>
    <submittedName>
        <fullName evidence="10">Uncharacterized protein</fullName>
    </submittedName>
</protein>
<dbReference type="CDD" id="cd04278">
    <property type="entry name" value="ZnMc_MMP"/>
    <property type="match status" value="1"/>
</dbReference>
<dbReference type="SUPFAM" id="SSF47090">
    <property type="entry name" value="PGBD-like"/>
    <property type="match status" value="1"/>
</dbReference>
<dbReference type="Pfam" id="PF00413">
    <property type="entry name" value="Peptidase_M10"/>
    <property type="match status" value="1"/>
</dbReference>
<dbReference type="Gene3D" id="3.50.4.10">
    <property type="entry name" value="Hepatocyte Growth Factor"/>
    <property type="match status" value="2"/>
</dbReference>
<dbReference type="GO" id="GO:0004222">
    <property type="term" value="F:metalloendopeptidase activity"/>
    <property type="evidence" value="ECO:0007669"/>
    <property type="project" value="InterPro"/>
</dbReference>